<comment type="caution">
    <text evidence="2">The sequence shown here is derived from an EMBL/GenBank/DDBJ whole genome shotgun (WGS) entry which is preliminary data.</text>
</comment>
<proteinExistence type="predicted"/>
<keyword evidence="1" id="KW-0472">Membrane</keyword>
<feature type="transmembrane region" description="Helical" evidence="1">
    <location>
        <begin position="35"/>
        <end position="57"/>
    </location>
</feature>
<gene>
    <name evidence="2" type="ORF">J2W91_002161</name>
</gene>
<dbReference type="Pfam" id="PF10694">
    <property type="entry name" value="DUF2500"/>
    <property type="match status" value="1"/>
</dbReference>
<evidence type="ECO:0000313" key="3">
    <source>
        <dbReference type="Proteomes" id="UP001254832"/>
    </source>
</evidence>
<dbReference type="RefSeq" id="WP_235540765.1">
    <property type="nucleotide sequence ID" value="NZ_JAVDTR010000005.1"/>
</dbReference>
<dbReference type="InterPro" id="IPR019635">
    <property type="entry name" value="DUF2500"/>
</dbReference>
<protein>
    <recommendedName>
        <fullName evidence="4">DUF2500 domain-containing protein</fullName>
    </recommendedName>
</protein>
<evidence type="ECO:0000256" key="1">
    <source>
        <dbReference type="SAM" id="Phobius"/>
    </source>
</evidence>
<accession>A0AAP5GZU1</accession>
<name>A0AAP5GZU1_PAEAM</name>
<dbReference type="Gene3D" id="2.40.50.660">
    <property type="match status" value="1"/>
</dbReference>
<keyword evidence="1" id="KW-1133">Transmembrane helix</keyword>
<organism evidence="2 3">
    <name type="scientific">Paenibacillus amylolyticus</name>
    <dbReference type="NCBI Taxonomy" id="1451"/>
    <lineage>
        <taxon>Bacteria</taxon>
        <taxon>Bacillati</taxon>
        <taxon>Bacillota</taxon>
        <taxon>Bacilli</taxon>
        <taxon>Bacillales</taxon>
        <taxon>Paenibacillaceae</taxon>
        <taxon>Paenibacillus</taxon>
    </lineage>
</organism>
<evidence type="ECO:0000313" key="2">
    <source>
        <dbReference type="EMBL" id="MDR6723699.1"/>
    </source>
</evidence>
<sequence length="156" mass="16971">MDGFGVFGDMNGVPGFEGSQGGFFSGFGSFEMLSAWIPIMFGVVFVGIAGIIAYVIISNLRTWSANNAAALLTLHSTIVAKRTQVRGGGNSRASTHYYVTFELDNGERIELLVGGSDYGALVERDQGMLTYQGSRFKHFERDLQQQSGISTGRFYT</sequence>
<dbReference type="AlphaFoldDB" id="A0AAP5GZU1"/>
<dbReference type="Proteomes" id="UP001254832">
    <property type="component" value="Unassembled WGS sequence"/>
</dbReference>
<reference evidence="2" key="1">
    <citation type="submission" date="2023-07" db="EMBL/GenBank/DDBJ databases">
        <title>Sorghum-associated microbial communities from plants grown in Nebraska, USA.</title>
        <authorList>
            <person name="Schachtman D."/>
        </authorList>
    </citation>
    <scope>NUCLEOTIDE SEQUENCE</scope>
    <source>
        <strain evidence="2">BE80</strain>
    </source>
</reference>
<keyword evidence="1" id="KW-0812">Transmembrane</keyword>
<evidence type="ECO:0008006" key="4">
    <source>
        <dbReference type="Google" id="ProtNLM"/>
    </source>
</evidence>
<dbReference type="EMBL" id="JAVDTR010000005">
    <property type="protein sequence ID" value="MDR6723699.1"/>
    <property type="molecule type" value="Genomic_DNA"/>
</dbReference>